<feature type="compositionally biased region" description="Basic residues" evidence="3">
    <location>
        <begin position="322"/>
        <end position="335"/>
    </location>
</feature>
<gene>
    <name evidence="5" type="ORF">DC041_0006736</name>
</gene>
<dbReference type="STRING" id="6184.A0A430QUL5"/>
<feature type="region of interest" description="Disordered" evidence="3">
    <location>
        <begin position="47"/>
        <end position="88"/>
    </location>
</feature>
<proteinExistence type="predicted"/>
<dbReference type="InterPro" id="IPR001452">
    <property type="entry name" value="SH3_domain"/>
</dbReference>
<comment type="caution">
    <text evidence="5">The sequence shown here is derived from an EMBL/GenBank/DDBJ whole genome shotgun (WGS) entry which is preliminary data.</text>
</comment>
<feature type="compositionally biased region" description="Polar residues" evidence="3">
    <location>
        <begin position="52"/>
        <end position="69"/>
    </location>
</feature>
<keyword evidence="6" id="KW-1185">Reference proteome</keyword>
<dbReference type="Gene3D" id="2.30.30.40">
    <property type="entry name" value="SH3 Domains"/>
    <property type="match status" value="1"/>
</dbReference>
<name>A0A430QUL5_SCHBO</name>
<evidence type="ECO:0000256" key="2">
    <source>
        <dbReference type="PROSITE-ProRule" id="PRU00192"/>
    </source>
</evidence>
<evidence type="ECO:0000256" key="3">
    <source>
        <dbReference type="SAM" id="MobiDB-lite"/>
    </source>
</evidence>
<accession>A0A430QUL5</accession>
<organism evidence="5 6">
    <name type="scientific">Schistosoma bovis</name>
    <name type="common">Blood fluke</name>
    <dbReference type="NCBI Taxonomy" id="6184"/>
    <lineage>
        <taxon>Eukaryota</taxon>
        <taxon>Metazoa</taxon>
        <taxon>Spiralia</taxon>
        <taxon>Lophotrochozoa</taxon>
        <taxon>Platyhelminthes</taxon>
        <taxon>Trematoda</taxon>
        <taxon>Digenea</taxon>
        <taxon>Strigeidida</taxon>
        <taxon>Schistosomatoidea</taxon>
        <taxon>Schistosomatidae</taxon>
        <taxon>Schistosoma</taxon>
    </lineage>
</organism>
<reference evidence="5 6" key="1">
    <citation type="journal article" date="2019" name="PLoS Pathog.">
        <title>Genome sequence of the bovine parasite Schistosoma bovis Tanzania.</title>
        <authorList>
            <person name="Oey H."/>
            <person name="Zakrzewski M."/>
            <person name="Gobert G."/>
            <person name="Gravermann K."/>
            <person name="Stoye J."/>
            <person name="Jones M."/>
            <person name="Mcmanus D."/>
            <person name="Krause L."/>
        </authorList>
    </citation>
    <scope>NUCLEOTIDE SEQUENCE [LARGE SCALE GENOMIC DNA]</scope>
    <source>
        <strain evidence="5 6">TAN1997</strain>
    </source>
</reference>
<dbReference type="InterPro" id="IPR036028">
    <property type="entry name" value="SH3-like_dom_sf"/>
</dbReference>
<dbReference type="Proteomes" id="UP000290809">
    <property type="component" value="Unassembled WGS sequence"/>
</dbReference>
<feature type="compositionally biased region" description="Low complexity" evidence="3">
    <location>
        <begin position="70"/>
        <end position="85"/>
    </location>
</feature>
<sequence length="477" mass="53812">MLFLVKCLNHQQILENDRLNSLTNGLTNAISLADPLLDLQNFRQRSHHQEDLSQISPQQSTNSMNKQTDSSIKSKNSPSSPSSKSQALNIICRRKSQTSVDRSKENTHIKFISSSSLSPSSPVSLRLIIQHCLSKSSILTLIDMLTKDIEKERRTKRGLSNLVQVYAHQPAYTDIDTLMESRHRLYFSRVRLTYLLLCRQKLTHSLKQIHSSSFENIETDKRTFNSLSSSSSSSSSPLSSENLELSSILVQAGFSKMILTSRICSDLNNTKTINNNNNNDKKSYLITSRWIRLPDLDRITNHGLNLMGNHGLRGSSNNKQQSNHKKSEHNIKSHRNTNNSSSRKEIAKSEISEPSCLRIVNIPNSSCSLDSGNTGSLDSEPSSSCKSVHFHTDSIVTDNYSLEKNSSDLNLEVGSSSNLHCLGWAKVQRNYLPRNPTEIHLQEGDIISIYRKVNSDWWYGEVNNKKGLFPVNHIEEF</sequence>
<dbReference type="Gene3D" id="6.10.140.470">
    <property type="match status" value="1"/>
</dbReference>
<evidence type="ECO:0000259" key="4">
    <source>
        <dbReference type="PROSITE" id="PS50002"/>
    </source>
</evidence>
<evidence type="ECO:0000256" key="1">
    <source>
        <dbReference type="ARBA" id="ARBA00022443"/>
    </source>
</evidence>
<protein>
    <recommendedName>
        <fullName evidence="4">SH3 domain-containing protein</fullName>
    </recommendedName>
</protein>
<dbReference type="SUPFAM" id="SSF50044">
    <property type="entry name" value="SH3-domain"/>
    <property type="match status" value="1"/>
</dbReference>
<dbReference type="Pfam" id="PF07653">
    <property type="entry name" value="SH3_2"/>
    <property type="match status" value="1"/>
</dbReference>
<evidence type="ECO:0000313" key="5">
    <source>
        <dbReference type="EMBL" id="RTG91395.1"/>
    </source>
</evidence>
<dbReference type="AlphaFoldDB" id="A0A430QUL5"/>
<dbReference type="EMBL" id="QMKO01000140">
    <property type="protein sequence ID" value="RTG91395.1"/>
    <property type="molecule type" value="Genomic_DNA"/>
</dbReference>
<dbReference type="SMART" id="SM00326">
    <property type="entry name" value="SH3"/>
    <property type="match status" value="1"/>
</dbReference>
<feature type="region of interest" description="Disordered" evidence="3">
    <location>
        <begin position="307"/>
        <end position="347"/>
    </location>
</feature>
<keyword evidence="1 2" id="KW-0728">SH3 domain</keyword>
<dbReference type="PROSITE" id="PS50002">
    <property type="entry name" value="SH3"/>
    <property type="match status" value="1"/>
</dbReference>
<feature type="domain" description="SH3" evidence="4">
    <location>
        <begin position="420"/>
        <end position="477"/>
    </location>
</feature>
<evidence type="ECO:0000313" key="6">
    <source>
        <dbReference type="Proteomes" id="UP000290809"/>
    </source>
</evidence>